<dbReference type="SUPFAM" id="SSF50814">
    <property type="entry name" value="Lipocalins"/>
    <property type="match status" value="1"/>
</dbReference>
<proteinExistence type="predicted"/>
<dbReference type="Gene3D" id="2.40.128.20">
    <property type="match status" value="1"/>
</dbReference>
<evidence type="ECO:0000259" key="1">
    <source>
        <dbReference type="Pfam" id="PF08212"/>
    </source>
</evidence>
<accession>A0A0M0JTD3</accession>
<gene>
    <name evidence="2" type="ORF">Ctob_008862</name>
</gene>
<dbReference type="Pfam" id="PF08212">
    <property type="entry name" value="Lipocalin_2"/>
    <property type="match status" value="1"/>
</dbReference>
<evidence type="ECO:0000313" key="3">
    <source>
        <dbReference type="Proteomes" id="UP000037460"/>
    </source>
</evidence>
<dbReference type="Proteomes" id="UP000037460">
    <property type="component" value="Unassembled WGS sequence"/>
</dbReference>
<dbReference type="EMBL" id="JWZX01002417">
    <property type="protein sequence ID" value="KOO29428.1"/>
    <property type="molecule type" value="Genomic_DNA"/>
</dbReference>
<reference evidence="3" key="1">
    <citation type="journal article" date="2015" name="PLoS Genet.">
        <title>Genome Sequence and Transcriptome Analyses of Chrysochromulina tobin: Metabolic Tools for Enhanced Algal Fitness in the Prominent Order Prymnesiales (Haptophyceae).</title>
        <authorList>
            <person name="Hovde B.T."/>
            <person name="Deodato C.R."/>
            <person name="Hunsperger H.M."/>
            <person name="Ryken S.A."/>
            <person name="Yost W."/>
            <person name="Jha R.K."/>
            <person name="Patterson J."/>
            <person name="Monnat R.J. Jr."/>
            <person name="Barlow S.B."/>
            <person name="Starkenburg S.R."/>
            <person name="Cattolico R.A."/>
        </authorList>
    </citation>
    <scope>NUCLEOTIDE SEQUENCE</scope>
    <source>
        <strain evidence="3">CCMP291</strain>
    </source>
</reference>
<organism evidence="2 3">
    <name type="scientific">Chrysochromulina tobinii</name>
    <dbReference type="NCBI Taxonomy" id="1460289"/>
    <lineage>
        <taxon>Eukaryota</taxon>
        <taxon>Haptista</taxon>
        <taxon>Haptophyta</taxon>
        <taxon>Prymnesiophyceae</taxon>
        <taxon>Prymnesiales</taxon>
        <taxon>Chrysochromulinaceae</taxon>
        <taxon>Chrysochromulina</taxon>
    </lineage>
</organism>
<feature type="domain" description="Lipocalin/cytosolic fatty-acid binding" evidence="1">
    <location>
        <begin position="42"/>
        <end position="191"/>
    </location>
</feature>
<sequence length="195" mass="22160">MLIRKAIIVNLQDDATPKHSLRWAAKAGAALPPLEASTKTIDPMKCMGKWFVTHVIPNFIEKIPGVYNETEEYEWDEANKRFLVTLSFAKGSPTAPRTVMKQRGWFYDAVTTGTEWRVSPIVLGWALPVKLRYIIIDCADDYSSMTVGYPDRSLLWVMARESNPPAERLRQMLAVPEELGYDMSKVKPVPQEWSA</sequence>
<protein>
    <submittedName>
        <fullName evidence="2">Lipocalin family protein</fullName>
    </submittedName>
</protein>
<dbReference type="OrthoDB" id="417891at2759"/>
<keyword evidence="3" id="KW-1185">Reference proteome</keyword>
<name>A0A0M0JTD3_9EUKA</name>
<dbReference type="AlphaFoldDB" id="A0A0M0JTD3"/>
<dbReference type="InterPro" id="IPR012674">
    <property type="entry name" value="Calycin"/>
</dbReference>
<comment type="caution">
    <text evidence="2">The sequence shown here is derived from an EMBL/GenBank/DDBJ whole genome shotgun (WGS) entry which is preliminary data.</text>
</comment>
<evidence type="ECO:0000313" key="2">
    <source>
        <dbReference type="EMBL" id="KOO29428.1"/>
    </source>
</evidence>
<dbReference type="InterPro" id="IPR000566">
    <property type="entry name" value="Lipocln_cytosolic_FA-bd_dom"/>
</dbReference>